<dbReference type="eggNOG" id="ENOG502QTGM">
    <property type="taxonomic scope" value="Eukaryota"/>
</dbReference>
<dbReference type="OMA" id="RWKIGTW"/>
<dbReference type="GO" id="GO:0098542">
    <property type="term" value="P:defense response to other organism"/>
    <property type="evidence" value="ECO:0007669"/>
    <property type="project" value="InterPro"/>
</dbReference>
<evidence type="ECO:0000259" key="6">
    <source>
        <dbReference type="Pfam" id="PF03168"/>
    </source>
</evidence>
<gene>
    <name evidence="8" type="primary">LOC104593351</name>
</gene>
<dbReference type="FunCoup" id="A0A1U7ZIQ0">
    <property type="interactions" value="54"/>
</dbReference>
<evidence type="ECO:0000313" key="8">
    <source>
        <dbReference type="RefSeq" id="XP_010251416.1"/>
    </source>
</evidence>
<name>A0A1U7ZIQ0_NELNU</name>
<dbReference type="GO" id="GO:0009506">
    <property type="term" value="C:plasmodesma"/>
    <property type="evidence" value="ECO:0000318"/>
    <property type="project" value="GO_Central"/>
</dbReference>
<keyword evidence="3 5" id="KW-1133">Transmembrane helix</keyword>
<dbReference type="OrthoDB" id="1920039at2759"/>
<keyword evidence="7" id="KW-1185">Reference proteome</keyword>
<dbReference type="KEGG" id="nnu:104593351"/>
<evidence type="ECO:0000256" key="2">
    <source>
        <dbReference type="ARBA" id="ARBA00022692"/>
    </source>
</evidence>
<proteinExistence type="predicted"/>
<dbReference type="InterPro" id="IPR004864">
    <property type="entry name" value="LEA_2"/>
</dbReference>
<sequence>MIAAFCCACALLSIINTSPLHPTSSLGILSFASLASSLVIPFSFDLLQMSQLPIKSPKHCAKHGLNVDKLYKRLFYAFSTFLISVLSVVFLVWLILRPSKPEFHLKEADIYQLNLSGPHLLNTSIQITLVSKNPNQKVGVYYDQLQVYASYKGQQITLDTSLPPFYQGHEDRNLLTASLVGIGLPVAPSFGYEVGRDQTTGKLILSLKVNGRLRWKVGTWVSGRYRFNVECVAIMAFEPNAVSSPLSSKQGTQCSTSV</sequence>
<organism evidence="7 8">
    <name type="scientific">Nelumbo nucifera</name>
    <name type="common">Sacred lotus</name>
    <dbReference type="NCBI Taxonomy" id="4432"/>
    <lineage>
        <taxon>Eukaryota</taxon>
        <taxon>Viridiplantae</taxon>
        <taxon>Streptophyta</taxon>
        <taxon>Embryophyta</taxon>
        <taxon>Tracheophyta</taxon>
        <taxon>Spermatophyta</taxon>
        <taxon>Magnoliopsida</taxon>
        <taxon>Proteales</taxon>
        <taxon>Nelumbonaceae</taxon>
        <taxon>Nelumbo</taxon>
    </lineage>
</organism>
<evidence type="ECO:0000256" key="4">
    <source>
        <dbReference type="ARBA" id="ARBA00023136"/>
    </source>
</evidence>
<protein>
    <submittedName>
        <fullName evidence="8">NDR1/HIN1-like protein 12</fullName>
    </submittedName>
</protein>
<accession>A0A1U7ZIQ0</accession>
<dbReference type="InterPro" id="IPR044839">
    <property type="entry name" value="NDR1-like"/>
</dbReference>
<dbReference type="InParanoid" id="A0A1U7ZIQ0"/>
<dbReference type="PANTHER" id="PTHR31415">
    <property type="entry name" value="OS05G0367900 PROTEIN"/>
    <property type="match status" value="1"/>
</dbReference>
<reference evidence="8" key="1">
    <citation type="submission" date="2025-08" db="UniProtKB">
        <authorList>
            <consortium name="RefSeq"/>
        </authorList>
    </citation>
    <scope>IDENTIFICATION</scope>
</reference>
<keyword evidence="4 5" id="KW-0472">Membrane</keyword>
<evidence type="ECO:0000256" key="3">
    <source>
        <dbReference type="ARBA" id="ARBA00022989"/>
    </source>
</evidence>
<dbReference type="RefSeq" id="XP_010251416.1">
    <property type="nucleotide sequence ID" value="XM_010253114.2"/>
</dbReference>
<evidence type="ECO:0000256" key="1">
    <source>
        <dbReference type="ARBA" id="ARBA00004167"/>
    </source>
</evidence>
<dbReference type="PANTHER" id="PTHR31415:SF20">
    <property type="entry name" value="NDR1_HIN1-LIKE PROTEIN 26"/>
    <property type="match status" value="1"/>
</dbReference>
<comment type="subcellular location">
    <subcellularLocation>
        <location evidence="1">Membrane</location>
        <topology evidence="1">Single-pass membrane protein</topology>
    </subcellularLocation>
</comment>
<feature type="transmembrane region" description="Helical" evidence="5">
    <location>
        <begin position="74"/>
        <end position="96"/>
    </location>
</feature>
<evidence type="ECO:0000256" key="5">
    <source>
        <dbReference type="SAM" id="Phobius"/>
    </source>
</evidence>
<dbReference type="Proteomes" id="UP000189703">
    <property type="component" value="Unplaced"/>
</dbReference>
<dbReference type="GO" id="GO:0005886">
    <property type="term" value="C:plasma membrane"/>
    <property type="evidence" value="ECO:0000318"/>
    <property type="project" value="GO_Central"/>
</dbReference>
<dbReference type="AlphaFoldDB" id="A0A1U7ZIQ0"/>
<evidence type="ECO:0000313" key="7">
    <source>
        <dbReference type="Proteomes" id="UP000189703"/>
    </source>
</evidence>
<feature type="domain" description="Late embryogenesis abundant protein LEA-2 subgroup" evidence="6">
    <location>
        <begin position="131"/>
        <end position="231"/>
    </location>
</feature>
<dbReference type="GeneID" id="104593351"/>
<dbReference type="Pfam" id="PF03168">
    <property type="entry name" value="LEA_2"/>
    <property type="match status" value="1"/>
</dbReference>
<keyword evidence="2 5" id="KW-0812">Transmembrane</keyword>